<dbReference type="AlphaFoldDB" id="A0A7D8YN50"/>
<dbReference type="EMBL" id="QGMG01000514">
    <property type="protein sequence ID" value="TVY53031.1"/>
    <property type="molecule type" value="Genomic_DNA"/>
</dbReference>
<dbReference type="InterPro" id="IPR050228">
    <property type="entry name" value="Carboxylesterase_BioH"/>
</dbReference>
<dbReference type="PANTHER" id="PTHR43194">
    <property type="entry name" value="HYDROLASE ALPHA/BETA FOLD FAMILY"/>
    <property type="match status" value="1"/>
</dbReference>
<dbReference type="Proteomes" id="UP000481288">
    <property type="component" value="Unassembled WGS sequence"/>
</dbReference>
<dbReference type="GO" id="GO:0008233">
    <property type="term" value="F:peptidase activity"/>
    <property type="evidence" value="ECO:0007669"/>
    <property type="project" value="InterPro"/>
</dbReference>
<dbReference type="InterPro" id="IPR002410">
    <property type="entry name" value="Peptidase_S33"/>
</dbReference>
<organism evidence="4 5">
    <name type="scientific">Lachnellula cervina</name>
    <dbReference type="NCBI Taxonomy" id="1316786"/>
    <lineage>
        <taxon>Eukaryota</taxon>
        <taxon>Fungi</taxon>
        <taxon>Dikarya</taxon>
        <taxon>Ascomycota</taxon>
        <taxon>Pezizomycotina</taxon>
        <taxon>Leotiomycetes</taxon>
        <taxon>Helotiales</taxon>
        <taxon>Lachnaceae</taxon>
        <taxon>Lachnellula</taxon>
    </lineage>
</organism>
<dbReference type="InterPro" id="IPR005945">
    <property type="entry name" value="Pro_imino_pep"/>
</dbReference>
<name>A0A7D8YN50_9HELO</name>
<keyword evidence="5" id="KW-1185">Reference proteome</keyword>
<dbReference type="Pfam" id="PF00561">
    <property type="entry name" value="Abhydrolase_1"/>
    <property type="match status" value="1"/>
</dbReference>
<dbReference type="PANTHER" id="PTHR43194:SF2">
    <property type="entry name" value="PEROXISOMAL MEMBRANE PROTEIN LPX1"/>
    <property type="match status" value="1"/>
</dbReference>
<evidence type="ECO:0000259" key="3">
    <source>
        <dbReference type="Pfam" id="PF00561"/>
    </source>
</evidence>
<keyword evidence="2" id="KW-0378">Hydrolase</keyword>
<feature type="domain" description="AB hydrolase-1" evidence="3">
    <location>
        <begin position="83"/>
        <end position="249"/>
    </location>
</feature>
<comment type="similarity">
    <text evidence="1">Belongs to the peptidase S33 family.</text>
</comment>
<comment type="caution">
    <text evidence="4">The sequence shown here is derived from an EMBL/GenBank/DDBJ whole genome shotgun (WGS) entry which is preliminary data.</text>
</comment>
<proteinExistence type="inferred from homology"/>
<dbReference type="GO" id="GO:0006508">
    <property type="term" value="P:proteolysis"/>
    <property type="evidence" value="ECO:0007669"/>
    <property type="project" value="InterPro"/>
</dbReference>
<accession>A0A7D8YN50</accession>
<dbReference type="Gene3D" id="3.40.50.1820">
    <property type="entry name" value="alpha/beta hydrolase"/>
    <property type="match status" value="1"/>
</dbReference>
<dbReference type="NCBIfam" id="TIGR01250">
    <property type="entry name" value="pro_imino_pep_2"/>
    <property type="match status" value="1"/>
</dbReference>
<reference evidence="4 5" key="1">
    <citation type="submission" date="2018-05" db="EMBL/GenBank/DDBJ databases">
        <title>Whole genome sequencing for identification of molecular markers to develop diagnostic detection tools for the regulated plant pathogen Lachnellula willkommii.</title>
        <authorList>
            <person name="Giroux E."/>
            <person name="Bilodeau G."/>
        </authorList>
    </citation>
    <scope>NUCLEOTIDE SEQUENCE [LARGE SCALE GENOMIC DNA]</scope>
    <source>
        <strain evidence="4 5">CBS 625.97</strain>
    </source>
</reference>
<dbReference type="SUPFAM" id="SSF53474">
    <property type="entry name" value="alpha/beta-Hydrolases"/>
    <property type="match status" value="1"/>
</dbReference>
<evidence type="ECO:0000256" key="1">
    <source>
        <dbReference type="ARBA" id="ARBA00010088"/>
    </source>
</evidence>
<gene>
    <name evidence="4" type="primary">laaA</name>
    <name evidence="4" type="ORF">LCER1_G003893</name>
</gene>
<dbReference type="OrthoDB" id="190201at2759"/>
<dbReference type="InterPro" id="IPR000073">
    <property type="entry name" value="AB_hydrolase_1"/>
</dbReference>
<dbReference type="PRINTS" id="PR00793">
    <property type="entry name" value="PROAMNOPTASE"/>
</dbReference>
<evidence type="ECO:0000256" key="2">
    <source>
        <dbReference type="ARBA" id="ARBA00022801"/>
    </source>
</evidence>
<protein>
    <submittedName>
        <fullName evidence="4">L-amino acid amidase</fullName>
    </submittedName>
</protein>
<evidence type="ECO:0000313" key="5">
    <source>
        <dbReference type="Proteomes" id="UP000481288"/>
    </source>
</evidence>
<evidence type="ECO:0000313" key="4">
    <source>
        <dbReference type="EMBL" id="TVY53031.1"/>
    </source>
</evidence>
<sequence>MFTEKSMGEDEIFTTHKDSLLLCAEQKLELKWNSTTYPKPPGQERPYPKPTKIGRASFKIPNLDLDGETAFEIYGDLESGKVPLIALHGGPGIPHGYLLPVSLVLTDYDIPVVMYDQIGCGESTHFPDHMGDATLWTPELFMAELDNLIQSLGIKKFDLLGQSWGGMLAALYTATMQPVGLRKLIISNSPVSIKAWMQAANKLRAAMPADIQNILSQCEKEGKTDTPEYEAATNEFNKRHSCRLETHPKELVEPFQAWRNDPTVCMTMFGASDFDISGSLKFFSVEEDLKKLTVEVVPGGILLMNGYFDVAQDECMMPFFKEPSAKVKWVRFGLSSHCPQLEETEKFIQALGSFLEN</sequence>
<dbReference type="InterPro" id="IPR029058">
    <property type="entry name" value="AB_hydrolase_fold"/>
</dbReference>